<feature type="region of interest" description="Disordered" evidence="6">
    <location>
        <begin position="1726"/>
        <end position="1748"/>
    </location>
</feature>
<evidence type="ECO:0000259" key="9">
    <source>
        <dbReference type="PROSITE" id="PS51127"/>
    </source>
</evidence>
<keyword evidence="4 8" id="KW-0732">Signal</keyword>
<dbReference type="InterPro" id="IPR028974">
    <property type="entry name" value="TSP_type-3_rpt"/>
</dbReference>
<dbReference type="InterPro" id="IPR044024">
    <property type="entry name" value="aRib"/>
</dbReference>
<dbReference type="Pfam" id="PF18938">
    <property type="entry name" value="aRib"/>
    <property type="match status" value="1"/>
</dbReference>
<dbReference type="SMART" id="SM00557">
    <property type="entry name" value="IG_FLMN"/>
    <property type="match status" value="2"/>
</dbReference>
<protein>
    <recommendedName>
        <fullName evidence="9">Big-1 domain-containing protein</fullName>
    </recommendedName>
</protein>
<dbReference type="InterPro" id="IPR003344">
    <property type="entry name" value="Big_1_dom"/>
</dbReference>
<feature type="region of interest" description="Disordered" evidence="6">
    <location>
        <begin position="1614"/>
        <end position="1642"/>
    </location>
</feature>
<feature type="region of interest" description="Disordered" evidence="6">
    <location>
        <begin position="648"/>
        <end position="671"/>
    </location>
</feature>
<evidence type="ECO:0000256" key="1">
    <source>
        <dbReference type="ARBA" id="ARBA00004613"/>
    </source>
</evidence>
<keyword evidence="7" id="KW-0812">Transmembrane</keyword>
<dbReference type="Pfam" id="PF09134">
    <property type="entry name" value="Invasin_D3"/>
    <property type="match status" value="2"/>
</dbReference>
<dbReference type="GO" id="GO:0005975">
    <property type="term" value="P:carbohydrate metabolic process"/>
    <property type="evidence" value="ECO:0007669"/>
    <property type="project" value="UniProtKB-ARBA"/>
</dbReference>
<evidence type="ECO:0000256" key="4">
    <source>
        <dbReference type="ARBA" id="ARBA00022729"/>
    </source>
</evidence>
<evidence type="ECO:0000313" key="11">
    <source>
        <dbReference type="Proteomes" id="UP000715651"/>
    </source>
</evidence>
<feature type="transmembrane region" description="Helical" evidence="7">
    <location>
        <begin position="1882"/>
        <end position="1905"/>
    </location>
</feature>
<evidence type="ECO:0000256" key="6">
    <source>
        <dbReference type="SAM" id="MobiDB-lite"/>
    </source>
</evidence>
<dbReference type="SUPFAM" id="SSF49373">
    <property type="entry name" value="Invasin/intimin cell-adhesion fragments"/>
    <property type="match status" value="4"/>
</dbReference>
<evidence type="ECO:0000256" key="7">
    <source>
        <dbReference type="SAM" id="Phobius"/>
    </source>
</evidence>
<feature type="region of interest" description="Disordered" evidence="6">
    <location>
        <begin position="391"/>
        <end position="457"/>
    </location>
</feature>
<dbReference type="SUPFAM" id="SSF103647">
    <property type="entry name" value="TSP type-3 repeat"/>
    <property type="match status" value="1"/>
</dbReference>
<dbReference type="InterPro" id="IPR008964">
    <property type="entry name" value="Invasin/intimin_cell_adhesion"/>
</dbReference>
<feature type="region of interest" description="Disordered" evidence="6">
    <location>
        <begin position="1824"/>
        <end position="1876"/>
    </location>
</feature>
<comment type="similarity">
    <text evidence="2">Belongs to the intimin/invasin family.</text>
</comment>
<keyword evidence="7" id="KW-0472">Membrane</keyword>
<feature type="compositionally biased region" description="Polar residues" evidence="6">
    <location>
        <begin position="970"/>
        <end position="979"/>
    </location>
</feature>
<dbReference type="Gene3D" id="3.10.20.890">
    <property type="match status" value="1"/>
</dbReference>
<dbReference type="PROSITE" id="PS51127">
    <property type="entry name" value="BIG1"/>
    <property type="match status" value="2"/>
</dbReference>
<gene>
    <name evidence="10" type="ORF">K8U78_01385</name>
</gene>
<dbReference type="InterPro" id="IPR015217">
    <property type="entry name" value="Invasin_dom_3"/>
</dbReference>
<evidence type="ECO:0000256" key="2">
    <source>
        <dbReference type="ARBA" id="ARBA00010116"/>
    </source>
</evidence>
<proteinExistence type="inferred from homology"/>
<evidence type="ECO:0000256" key="8">
    <source>
        <dbReference type="SAM" id="SignalP"/>
    </source>
</evidence>
<dbReference type="PROSITE" id="PS50194">
    <property type="entry name" value="FILAMIN_REPEAT"/>
    <property type="match status" value="2"/>
</dbReference>
<feature type="domain" description="Big-1" evidence="9">
    <location>
        <begin position="657"/>
        <end position="747"/>
    </location>
</feature>
<dbReference type="Gene3D" id="2.60.40.10">
    <property type="entry name" value="Immunoglobulins"/>
    <property type="match status" value="4"/>
</dbReference>
<dbReference type="InterPro" id="IPR017868">
    <property type="entry name" value="Filamin/ABP280_repeat-like"/>
</dbReference>
<dbReference type="Pfam" id="PF23616">
    <property type="entry name" value="Ig_GEX2_N"/>
    <property type="match status" value="1"/>
</dbReference>
<feature type="domain" description="Big-1" evidence="9">
    <location>
        <begin position="972"/>
        <end position="1074"/>
    </location>
</feature>
<sequence length="1912" mass="198809">MTRRVKSLVAAGLAAALSLGIGGSLVSTAAADDSGLGKLGATSYKEADYISNASLEGLRDYMGVDVSQLSAERFKSIVDRAVLVEPLTDENSNYQQKWRITWNLSEAQQPQQWPGDGAVPYNKSGFDDMSNPDYSLMVSQDLTILTDSEHTPHWTVYNRKEPNKAFASFDLPLWKTKSGNVKTVKNQYGESNTLKNMYYFGQYKDADGNDAPANWQDLAKACLAGGNTASEVSSQSDSPCGDYVEWLNKSGKSFAAGQSDLSDNSTRYVDGKSYERSLKQFNMFAQQIGGLQTFEWHTGSFDKSTENLGQIVTVEFTTQRTPWAGNGNEKVHRTFVAGHYKGNISTSLYEGTQFKYVETPEKDSDGDGLTDRFELGIGTCPFPKDSAEYNETPNCKGVADPTDTDGDGVPDGKEVKSQTPHLYDTGFKIEGTDPTVAPQKPSNPSDPTGHKGEKVTGKTRPYETVELYDLSTGAVIASTIADENGNYTLEPGRILSRTDGTGGKPKSFNKYGNNIQFASEEDEAARKPVMMDGGTPVPDGENHLVAVRVWSDGMDPLPGSEATRPQFTAPTGVLPSLKVDEKTPVQDPHHLTDDEKQKVKDGINKSVPGASDVVVNDDGSATVTVGGSQYTIPSQDLITTAPALPADPAHSSIGKPSKTTVPVSDGTSADGKTSFTVTLKDKNGKPVTDADNLTVTREDGKQVKPEIVNNGDGTYTVTVSSQEAGTSPLKVSVGDTEIGSTTPITFEQPAPAQPNIQVSTSHCSAVVADGKSSCPVTITLTDKDGKVITDDMSDSVKLTASGPDGAKATFSELKQNPDGTYTATMTSTKSGDFRVTATQGDEPNAVSASTTVTFVPGPLATVSDWTGLSSDGDPWVAGTPVDDVTMKVFDKNGNPLLPGTEVYVTVPGVENPVRAVVDENGVAHLDPFTSTKAGADGTISVYPSEDDARKGNNGVATEESPATTAGAFNPATSEISVSSGDKKVGDSHTVTISLKDQYGNPITDPEAQKQAQEQLKVNVTNGSSNATVGEFTPVEGQPGVFTVPVTATKPGDYTVTVSAGDTQLKNSPATVNFVELQPSAEKTTFSADPSPVTQGYPVAVNGQVNDENGKPIAGRELTVVLPDGTEVSAKTDENGYVVDKDGKPITFTAKQGGEVQLFDGTDTTGEPLKSATLTVNDPVIGSGSHLEVKPSDQKDPSDPHAKDLKPGDKATVDGTIVDENGKPIAGRELTVVLPDGSTVPAVTDKDGKIVGKDGQPIEFTVGDKDGAVKVYDGSDTAAPAKPVVTVPVNPVPVPSAENSSVSVSPQNPTKGDTVVVSGVVKDKNGNPMAGRDVTVVLPDGTEVPAVTDKDGKVVSKKDGSPITFVADKSGDVKLFDGTSTDGDPLVSAPVTVSEPKPVTIGDGSSATVKPVDSQDSELNPGDKATVDGTIVDENGKPIAGRELTVILPDGTTVPAVTDKDGKIVGKDGQPIEFTVGDKDGAVKVYDGSDTAAPAKPVVTAPVHVVTPVEPVKKADPEHSSVTVSPANPDKGETVVVSGVVKDSDGKPLAGREVTVVLPDGTRVPGVTNDKGEIVSKDGTPITFIAEDSGDVKVFDGSSADGEPLVSATVTVSEPKPEVIGDDSSVSVKPQTPGDDELNPGDAVVVDGKLVDDKGKPIAGRELTVVLPDGTTVPAVTDKDGKIVGKDGQPITFTAGDKDGEVKVYDGSDTTGKPVLTAPVHVVAPVEPVKKADPEHSSVTVSPANPNKGETVVVSGVVKDSDGKPLAGREVTIVLPDGTEVSGTTDKDGKLVGKDGQPITFVAQDSGDMKVLVDGDPLASAKLTVKDGSADNNGNNNGGKDNSGNNNGASDNAGKNNGKNNGNKGGAAAQNAQKSAQVLASTGAAVTAIVAVALAFVSFGMLALAARRRKNEE</sequence>
<feature type="region of interest" description="Disordered" evidence="6">
    <location>
        <begin position="1174"/>
        <end position="1220"/>
    </location>
</feature>
<evidence type="ECO:0000313" key="10">
    <source>
        <dbReference type="EMBL" id="HJF17815.1"/>
    </source>
</evidence>
<feature type="compositionally biased region" description="Basic and acidic residues" evidence="6">
    <location>
        <begin position="448"/>
        <end position="457"/>
    </location>
</feature>
<dbReference type="InterPro" id="IPR001298">
    <property type="entry name" value="Filamin/ABP280_rpt"/>
</dbReference>
<organism evidence="10 11">
    <name type="scientific">Aeriscardovia aeriphila</name>
    <dbReference type="NCBI Taxonomy" id="218139"/>
    <lineage>
        <taxon>Bacteria</taxon>
        <taxon>Bacillati</taxon>
        <taxon>Actinomycetota</taxon>
        <taxon>Actinomycetes</taxon>
        <taxon>Bifidobacteriales</taxon>
        <taxon>Bifidobacteriaceae</taxon>
        <taxon>Aeriscardovia</taxon>
    </lineage>
</organism>
<dbReference type="InterPro" id="IPR056434">
    <property type="entry name" value="Ig_GEX2_N"/>
</dbReference>
<comment type="subcellular location">
    <subcellularLocation>
        <location evidence="1">Secreted</location>
    </subcellularLocation>
</comment>
<reference evidence="10" key="2">
    <citation type="submission" date="2021-09" db="EMBL/GenBank/DDBJ databases">
        <authorList>
            <person name="Gilroy R."/>
        </authorList>
    </citation>
    <scope>NUCLEOTIDE SEQUENCE</scope>
    <source>
        <strain evidence="10">578</strain>
    </source>
</reference>
<keyword evidence="7" id="KW-1133">Transmembrane helix</keyword>
<evidence type="ECO:0000256" key="5">
    <source>
        <dbReference type="ARBA" id="ARBA00022837"/>
    </source>
</evidence>
<dbReference type="SMART" id="SM00634">
    <property type="entry name" value="BID_1"/>
    <property type="match status" value="3"/>
</dbReference>
<dbReference type="GO" id="GO:0005509">
    <property type="term" value="F:calcium ion binding"/>
    <property type="evidence" value="ECO:0007669"/>
    <property type="project" value="InterPro"/>
</dbReference>
<dbReference type="Proteomes" id="UP000715651">
    <property type="component" value="Unassembled WGS sequence"/>
</dbReference>
<evidence type="ECO:0000256" key="3">
    <source>
        <dbReference type="ARBA" id="ARBA00022525"/>
    </source>
</evidence>
<feature type="signal peptide" evidence="8">
    <location>
        <begin position="1"/>
        <end position="29"/>
    </location>
</feature>
<dbReference type="EMBL" id="DYWK01000003">
    <property type="protein sequence ID" value="HJF17815.1"/>
    <property type="molecule type" value="Genomic_DNA"/>
</dbReference>
<reference evidence="10" key="1">
    <citation type="journal article" date="2021" name="PeerJ">
        <title>Extensive microbial diversity within the chicken gut microbiome revealed by metagenomics and culture.</title>
        <authorList>
            <person name="Gilroy R."/>
            <person name="Ravi A."/>
            <person name="Getino M."/>
            <person name="Pursley I."/>
            <person name="Horton D.L."/>
            <person name="Alikhan N.F."/>
            <person name="Baker D."/>
            <person name="Gharbi K."/>
            <person name="Hall N."/>
            <person name="Watson M."/>
            <person name="Adriaenssens E.M."/>
            <person name="Foster-Nyarko E."/>
            <person name="Jarju S."/>
            <person name="Secka A."/>
            <person name="Antonio M."/>
            <person name="Oren A."/>
            <person name="Chaudhuri R.R."/>
            <person name="La Ragione R."/>
            <person name="Hildebrand F."/>
            <person name="Pallen M.J."/>
        </authorList>
    </citation>
    <scope>NUCLEOTIDE SEQUENCE</scope>
    <source>
        <strain evidence="10">578</strain>
    </source>
</reference>
<keyword evidence="5" id="KW-0106">Calcium</keyword>
<dbReference type="InterPro" id="IPR059100">
    <property type="entry name" value="TSP3_bac"/>
</dbReference>
<name>A0A921FTJ2_9BIFI</name>
<dbReference type="Pfam" id="PF18884">
    <property type="entry name" value="TSP3_bac"/>
    <property type="match status" value="2"/>
</dbReference>
<feature type="compositionally biased region" description="Low complexity" evidence="6">
    <location>
        <begin position="1829"/>
        <end position="1876"/>
    </location>
</feature>
<accession>A0A921FTJ2</accession>
<dbReference type="InterPro" id="IPR013783">
    <property type="entry name" value="Ig-like_fold"/>
</dbReference>
<feature type="compositionally biased region" description="Basic and acidic residues" evidence="6">
    <location>
        <begin position="1186"/>
        <end position="1211"/>
    </location>
</feature>
<comment type="caution">
    <text evidence="10">The sequence shown here is derived from an EMBL/GenBank/DDBJ whole genome shotgun (WGS) entry which is preliminary data.</text>
</comment>
<feature type="chain" id="PRO_5038371423" description="Big-1 domain-containing protein" evidence="8">
    <location>
        <begin position="30"/>
        <end position="1912"/>
    </location>
</feature>
<feature type="region of interest" description="Disordered" evidence="6">
    <location>
        <begin position="1379"/>
        <end position="1433"/>
    </location>
</feature>
<feature type="region of interest" description="Disordered" evidence="6">
    <location>
        <begin position="943"/>
        <end position="985"/>
    </location>
</feature>
<feature type="compositionally biased region" description="Polar residues" evidence="6">
    <location>
        <begin position="657"/>
        <end position="671"/>
    </location>
</feature>
<keyword evidence="3" id="KW-0964">Secreted</keyword>